<comment type="subcellular location">
    <subcellularLocation>
        <location evidence="1">Cytoplasm</location>
    </subcellularLocation>
</comment>
<accession>V4AN02</accession>
<dbReference type="GO" id="GO:1902073">
    <property type="term" value="P:positive regulation of hypoxia-inducible factor-1alpha signaling pathway"/>
    <property type="evidence" value="ECO:0007669"/>
    <property type="project" value="InterPro"/>
</dbReference>
<dbReference type="RefSeq" id="XP_009044089.1">
    <property type="nucleotide sequence ID" value="XM_009045841.1"/>
</dbReference>
<proteinExistence type="predicted"/>
<name>V4AN02_LOTGI</name>
<evidence type="ECO:0000313" key="3">
    <source>
        <dbReference type="EMBL" id="ESP05544.1"/>
    </source>
</evidence>
<evidence type="ECO:0000256" key="1">
    <source>
        <dbReference type="ARBA" id="ARBA00004496"/>
    </source>
</evidence>
<dbReference type="AlphaFoldDB" id="V4AN02"/>
<dbReference type="EMBL" id="KB199650">
    <property type="protein sequence ID" value="ESP05544.1"/>
    <property type="molecule type" value="Genomic_DNA"/>
</dbReference>
<feature type="non-terminal residue" evidence="3">
    <location>
        <position position="1"/>
    </location>
</feature>
<dbReference type="HOGENOM" id="CLU_3093452_0_0_1"/>
<keyword evidence="2" id="KW-0963">Cytoplasm</keyword>
<dbReference type="PANTHER" id="PTHR15628:SF1">
    <property type="entry name" value="RWD DOMAIN-CONTAINING PROTEIN 3"/>
    <property type="match status" value="1"/>
</dbReference>
<dbReference type="OrthoDB" id="167315at2759"/>
<reference evidence="3 4" key="1">
    <citation type="journal article" date="2013" name="Nature">
        <title>Insights into bilaterian evolution from three spiralian genomes.</title>
        <authorList>
            <person name="Simakov O."/>
            <person name="Marletaz F."/>
            <person name="Cho S.J."/>
            <person name="Edsinger-Gonzales E."/>
            <person name="Havlak P."/>
            <person name="Hellsten U."/>
            <person name="Kuo D.H."/>
            <person name="Larsson T."/>
            <person name="Lv J."/>
            <person name="Arendt D."/>
            <person name="Savage R."/>
            <person name="Osoegawa K."/>
            <person name="de Jong P."/>
            <person name="Grimwood J."/>
            <person name="Chapman J.A."/>
            <person name="Shapiro H."/>
            <person name="Aerts A."/>
            <person name="Otillar R.P."/>
            <person name="Terry A.Y."/>
            <person name="Boore J.L."/>
            <person name="Grigoriev I.V."/>
            <person name="Lindberg D.R."/>
            <person name="Seaver E.C."/>
            <person name="Weisblat D.A."/>
            <person name="Putnam N.H."/>
            <person name="Rokhsar D.S."/>
        </authorList>
    </citation>
    <scope>NUCLEOTIDE SEQUENCE [LARGE SCALE GENOMIC DNA]</scope>
</reference>
<sequence length="52" mass="6092">VAVLHLDHMRAKTQYVKLIKKWTNELSLNGRLIFYNRLILIVLIGDSEDIKV</sequence>
<dbReference type="GO" id="GO:0005737">
    <property type="term" value="C:cytoplasm"/>
    <property type="evidence" value="ECO:0007669"/>
    <property type="project" value="UniProtKB-SubCell"/>
</dbReference>
<dbReference type="Proteomes" id="UP000030746">
    <property type="component" value="Unassembled WGS sequence"/>
</dbReference>
<feature type="non-terminal residue" evidence="3">
    <location>
        <position position="52"/>
    </location>
</feature>
<dbReference type="KEGG" id="lgi:LOTGIDRAFT_99835"/>
<dbReference type="PANTHER" id="PTHR15628">
    <property type="entry name" value="RWD DOMAIN-CONTAINING PROTEIN 3"/>
    <property type="match status" value="1"/>
</dbReference>
<dbReference type="GeneID" id="20253313"/>
<dbReference type="GO" id="GO:0033235">
    <property type="term" value="P:positive regulation of protein sumoylation"/>
    <property type="evidence" value="ECO:0007669"/>
    <property type="project" value="InterPro"/>
</dbReference>
<dbReference type="CTD" id="20253313"/>
<protein>
    <submittedName>
        <fullName evidence="3">Uncharacterized protein</fullName>
    </submittedName>
</protein>
<keyword evidence="4" id="KW-1185">Reference proteome</keyword>
<organism evidence="3 4">
    <name type="scientific">Lottia gigantea</name>
    <name type="common">Giant owl limpet</name>
    <dbReference type="NCBI Taxonomy" id="225164"/>
    <lineage>
        <taxon>Eukaryota</taxon>
        <taxon>Metazoa</taxon>
        <taxon>Spiralia</taxon>
        <taxon>Lophotrochozoa</taxon>
        <taxon>Mollusca</taxon>
        <taxon>Gastropoda</taxon>
        <taxon>Patellogastropoda</taxon>
        <taxon>Lottioidea</taxon>
        <taxon>Lottiidae</taxon>
        <taxon>Lottia</taxon>
    </lineage>
</organism>
<gene>
    <name evidence="3" type="ORF">LOTGIDRAFT_99835</name>
</gene>
<evidence type="ECO:0000313" key="4">
    <source>
        <dbReference type="Proteomes" id="UP000030746"/>
    </source>
</evidence>
<evidence type="ECO:0000256" key="2">
    <source>
        <dbReference type="ARBA" id="ARBA00022490"/>
    </source>
</evidence>
<dbReference type="InterPro" id="IPR038840">
    <property type="entry name" value="RWDD3"/>
</dbReference>